<evidence type="ECO:0000256" key="3">
    <source>
        <dbReference type="ARBA" id="ARBA00022679"/>
    </source>
</evidence>
<evidence type="ECO:0000259" key="5">
    <source>
        <dbReference type="Pfam" id="PF01555"/>
    </source>
</evidence>
<dbReference type="GO" id="GO:0008170">
    <property type="term" value="F:N-methyltransferase activity"/>
    <property type="evidence" value="ECO:0007669"/>
    <property type="project" value="InterPro"/>
</dbReference>
<dbReference type="STRING" id="171291.SAMN02745154_00041"/>
<dbReference type="Pfam" id="PF01555">
    <property type="entry name" value="N6_N4_Mtase"/>
    <property type="match status" value="1"/>
</dbReference>
<dbReference type="AlphaFoldDB" id="A0A1T4KFY1"/>
<dbReference type="Gene3D" id="3.40.50.150">
    <property type="entry name" value="Vaccinia Virus protein VP39"/>
    <property type="match status" value="1"/>
</dbReference>
<keyword evidence="3 6" id="KW-0808">Transferase</keyword>
<dbReference type="OrthoDB" id="9800801at2"/>
<keyword evidence="7" id="KW-1185">Reference proteome</keyword>
<dbReference type="GO" id="GO:0003677">
    <property type="term" value="F:DNA binding"/>
    <property type="evidence" value="ECO:0007669"/>
    <property type="project" value="InterPro"/>
</dbReference>
<dbReference type="EMBL" id="FUXF01000002">
    <property type="protein sequence ID" value="SJZ41243.1"/>
    <property type="molecule type" value="Genomic_DNA"/>
</dbReference>
<name>A0A1T4KFY1_9BACT</name>
<evidence type="ECO:0000256" key="2">
    <source>
        <dbReference type="ARBA" id="ARBA00022603"/>
    </source>
</evidence>
<dbReference type="Proteomes" id="UP000190389">
    <property type="component" value="Unassembled WGS sequence"/>
</dbReference>
<protein>
    <submittedName>
        <fullName evidence="6">Adenine-specific DNA-methyltransferase</fullName>
    </submittedName>
</protein>
<comment type="similarity">
    <text evidence="1">Belongs to the N(4)/N(6)-methyltransferase family.</text>
</comment>
<reference evidence="7" key="1">
    <citation type="submission" date="2017-02" db="EMBL/GenBank/DDBJ databases">
        <authorList>
            <person name="Varghese N."/>
            <person name="Submissions S."/>
        </authorList>
    </citation>
    <scope>NUCLEOTIDE SEQUENCE [LARGE SCALE GENOMIC DNA]</scope>
    <source>
        <strain evidence="7">ATCC 27862</strain>
    </source>
</reference>
<keyword evidence="4" id="KW-0949">S-adenosyl-L-methionine</keyword>
<organism evidence="6 7">
    <name type="scientific">Mycoplasmopsis verecunda</name>
    <dbReference type="NCBI Taxonomy" id="171291"/>
    <lineage>
        <taxon>Bacteria</taxon>
        <taxon>Bacillati</taxon>
        <taxon>Mycoplasmatota</taxon>
        <taxon>Mycoplasmoidales</taxon>
        <taxon>Metamycoplasmataceae</taxon>
        <taxon>Mycoplasmopsis</taxon>
    </lineage>
</organism>
<evidence type="ECO:0000313" key="7">
    <source>
        <dbReference type="Proteomes" id="UP000190389"/>
    </source>
</evidence>
<dbReference type="PRINTS" id="PR00506">
    <property type="entry name" value="D21N6MTFRASE"/>
</dbReference>
<evidence type="ECO:0000313" key="6">
    <source>
        <dbReference type="EMBL" id="SJZ41243.1"/>
    </source>
</evidence>
<dbReference type="InterPro" id="IPR002052">
    <property type="entry name" value="DNA_methylase_N6_adenine_CS"/>
</dbReference>
<dbReference type="InterPro" id="IPR002941">
    <property type="entry name" value="DNA_methylase_N4/N6"/>
</dbReference>
<sequence length="464" mass="54678">MRERERAGYEYNYDVIYIDPPYNTEAAKEDKNSTADDKQHQEAKKFIYRDKYSRNGWLNMMYERLLKAKRLLKDDGVIFVSIDDNEQAYLKVIMDEIFGEENFVSNILWQKTRKPSGNTGFRKTIDQQHEFILVYAKNLDTLELTPYFFSEEELNSKKYINKDEYFNERGFYKLTPLWHSNSGSSFQYNPSLDYEIEAPDGTKFKIWQNEHKDPSKWMCYTWNKKTFDEGNSLGLIEIKRNSSNGKWEAYRKMYTKVKYDPKKHQLLPIKSNVAVTDRYYDEKTTDSSAKTMNDLKLTFPFTKPYELIAYLINLNINENARVLDFYAGSGTTGHSVWSINKNNNSNRTFTIVTNEKEKIAIPVTYERFHRISKGIGTKGEKDFNWLKSNKPYEKSLEVYDTVYYDINVTDEIEQPIELFINEIKHLAGVSLSDEDINKALALLTELYAFNEEVTEEQKEENEAN</sequence>
<dbReference type="GO" id="GO:0032259">
    <property type="term" value="P:methylation"/>
    <property type="evidence" value="ECO:0007669"/>
    <property type="project" value="UniProtKB-KW"/>
</dbReference>
<keyword evidence="2 6" id="KW-0489">Methyltransferase</keyword>
<proteinExistence type="inferred from homology"/>
<dbReference type="InterPro" id="IPR029063">
    <property type="entry name" value="SAM-dependent_MTases_sf"/>
</dbReference>
<feature type="domain" description="DNA methylase N-4/N-6" evidence="5">
    <location>
        <begin position="14"/>
        <end position="342"/>
    </location>
</feature>
<dbReference type="RefSeq" id="WP_078746793.1">
    <property type="nucleotide sequence ID" value="NZ_CP137850.1"/>
</dbReference>
<gene>
    <name evidence="6" type="ORF">SAMN02745154_00041</name>
</gene>
<evidence type="ECO:0000256" key="4">
    <source>
        <dbReference type="ARBA" id="ARBA00022691"/>
    </source>
</evidence>
<dbReference type="SUPFAM" id="SSF53335">
    <property type="entry name" value="S-adenosyl-L-methionine-dependent methyltransferases"/>
    <property type="match status" value="1"/>
</dbReference>
<dbReference type="InterPro" id="IPR002295">
    <property type="entry name" value="N4/N6-MTase_EcoPI_Mod-like"/>
</dbReference>
<evidence type="ECO:0000256" key="1">
    <source>
        <dbReference type="ARBA" id="ARBA00006594"/>
    </source>
</evidence>
<accession>A0A1T4KFY1</accession>
<dbReference type="PROSITE" id="PS00092">
    <property type="entry name" value="N6_MTASE"/>
    <property type="match status" value="1"/>
</dbReference>